<sequence length="118" mass="12913">MKQPSESNAYFGPAEQVVEHSDIGSFMPVGYYRPIPIVWFAGGWFVQVGALLVLFFLLLGKPILYPLLTTALVSYGIGHWTFGRGMSGASTGWKVFTVAALGFNWLLVALTEWALLVG</sequence>
<evidence type="ECO:0000313" key="2">
    <source>
        <dbReference type="EMBL" id="MFC0687294.1"/>
    </source>
</evidence>
<keyword evidence="1" id="KW-0812">Transmembrane</keyword>
<accession>A0ABV6SER0</accession>
<keyword evidence="1" id="KW-0472">Membrane</keyword>
<organism evidence="2 3">
    <name type="scientific">Novosphingobium clariflavum</name>
    <dbReference type="NCBI Taxonomy" id="2029884"/>
    <lineage>
        <taxon>Bacteria</taxon>
        <taxon>Pseudomonadati</taxon>
        <taxon>Pseudomonadota</taxon>
        <taxon>Alphaproteobacteria</taxon>
        <taxon>Sphingomonadales</taxon>
        <taxon>Sphingomonadaceae</taxon>
        <taxon>Novosphingobium</taxon>
    </lineage>
</organism>
<reference evidence="2 3" key="1">
    <citation type="submission" date="2024-09" db="EMBL/GenBank/DDBJ databases">
        <authorList>
            <person name="Sun Q."/>
            <person name="Mori K."/>
        </authorList>
    </citation>
    <scope>NUCLEOTIDE SEQUENCE [LARGE SCALE GENOMIC DNA]</scope>
    <source>
        <strain evidence="2 3">CICC 11035S</strain>
    </source>
</reference>
<feature type="transmembrane region" description="Helical" evidence="1">
    <location>
        <begin position="37"/>
        <end position="57"/>
    </location>
</feature>
<dbReference type="EMBL" id="JBHLTM010000085">
    <property type="protein sequence ID" value="MFC0687294.1"/>
    <property type="molecule type" value="Genomic_DNA"/>
</dbReference>
<dbReference type="RefSeq" id="WP_267219829.1">
    <property type="nucleotide sequence ID" value="NZ_JAPCWC010000005.1"/>
</dbReference>
<name>A0ABV6SER0_9SPHN</name>
<protein>
    <submittedName>
        <fullName evidence="2">Uncharacterized protein</fullName>
    </submittedName>
</protein>
<keyword evidence="1" id="KW-1133">Transmembrane helix</keyword>
<feature type="transmembrane region" description="Helical" evidence="1">
    <location>
        <begin position="63"/>
        <end position="83"/>
    </location>
</feature>
<gene>
    <name evidence="2" type="ORF">ACFFF8_22150</name>
</gene>
<dbReference type="Proteomes" id="UP001589858">
    <property type="component" value="Unassembled WGS sequence"/>
</dbReference>
<proteinExistence type="predicted"/>
<evidence type="ECO:0000313" key="3">
    <source>
        <dbReference type="Proteomes" id="UP001589858"/>
    </source>
</evidence>
<evidence type="ECO:0000256" key="1">
    <source>
        <dbReference type="SAM" id="Phobius"/>
    </source>
</evidence>
<keyword evidence="3" id="KW-1185">Reference proteome</keyword>
<feature type="transmembrane region" description="Helical" evidence="1">
    <location>
        <begin position="95"/>
        <end position="116"/>
    </location>
</feature>
<comment type="caution">
    <text evidence="2">The sequence shown here is derived from an EMBL/GenBank/DDBJ whole genome shotgun (WGS) entry which is preliminary data.</text>
</comment>